<feature type="transmembrane region" description="Helical" evidence="7">
    <location>
        <begin position="358"/>
        <end position="376"/>
    </location>
</feature>
<dbReference type="RefSeq" id="WP_203761561.1">
    <property type="nucleotide sequence ID" value="NZ_BAAABO010000027.1"/>
</dbReference>
<keyword evidence="2" id="KW-0805">Transcription regulation</keyword>
<evidence type="ECO:0000313" key="10">
    <source>
        <dbReference type="Proteomes" id="UP000609879"/>
    </source>
</evidence>
<feature type="domain" description="OmpR/PhoB-type" evidence="8">
    <location>
        <begin position="1"/>
        <end position="89"/>
    </location>
</feature>
<gene>
    <name evidence="9" type="ORF">Ade02nite_22840</name>
</gene>
<dbReference type="InterPro" id="IPR016032">
    <property type="entry name" value="Sig_transdc_resp-reg_C-effctor"/>
</dbReference>
<dbReference type="EMBL" id="BOMI01000037">
    <property type="protein sequence ID" value="GID73643.1"/>
    <property type="molecule type" value="Genomic_DNA"/>
</dbReference>
<dbReference type="PROSITE" id="PS51755">
    <property type="entry name" value="OMPR_PHOB"/>
    <property type="match status" value="1"/>
</dbReference>
<protein>
    <recommendedName>
        <fullName evidence="8">OmpR/PhoB-type domain-containing protein</fullName>
    </recommendedName>
</protein>
<evidence type="ECO:0000313" key="9">
    <source>
        <dbReference type="EMBL" id="GID73643.1"/>
    </source>
</evidence>
<dbReference type="PANTHER" id="PTHR35807">
    <property type="entry name" value="TRANSCRIPTIONAL REGULATOR REDD-RELATED"/>
    <property type="match status" value="1"/>
</dbReference>
<proteinExistence type="inferred from homology"/>
<evidence type="ECO:0000259" key="8">
    <source>
        <dbReference type="PROSITE" id="PS51755"/>
    </source>
</evidence>
<feature type="transmembrane region" description="Helical" evidence="7">
    <location>
        <begin position="396"/>
        <end position="418"/>
    </location>
</feature>
<keyword evidence="10" id="KW-1185">Reference proteome</keyword>
<dbReference type="Gene3D" id="1.10.150.320">
    <property type="entry name" value="Photosystem II 12 kDa extrinsic protein"/>
    <property type="match status" value="1"/>
</dbReference>
<feature type="transmembrane region" description="Helical" evidence="7">
    <location>
        <begin position="327"/>
        <end position="351"/>
    </location>
</feature>
<keyword evidence="7" id="KW-1133">Transmembrane helix</keyword>
<keyword evidence="3 5" id="KW-0238">DNA-binding</keyword>
<dbReference type="SUPFAM" id="SSF81585">
    <property type="entry name" value="PsbU/PolX domain-like"/>
    <property type="match status" value="1"/>
</dbReference>
<reference evidence="9 10" key="1">
    <citation type="submission" date="2021-01" db="EMBL/GenBank/DDBJ databases">
        <title>Whole genome shotgun sequence of Actinoplanes deccanensis NBRC 13994.</title>
        <authorList>
            <person name="Komaki H."/>
            <person name="Tamura T."/>
        </authorList>
    </citation>
    <scope>NUCLEOTIDE SEQUENCE [LARGE SCALE GENOMIC DNA]</scope>
    <source>
        <strain evidence="9 10">NBRC 13994</strain>
    </source>
</reference>
<evidence type="ECO:0000256" key="5">
    <source>
        <dbReference type="PROSITE-ProRule" id="PRU01091"/>
    </source>
</evidence>
<feature type="region of interest" description="Disordered" evidence="6">
    <location>
        <begin position="237"/>
        <end position="280"/>
    </location>
</feature>
<dbReference type="CDD" id="cd15831">
    <property type="entry name" value="BTAD"/>
    <property type="match status" value="1"/>
</dbReference>
<sequence>MRALRDGTPVDLGPAKQRAVLAVLVLQAGRPVPTHHIVDAVWGDDPPENGANVVQKYVAGLRRVLDPARQPRTPGELLALTGSGYVLRIEGHALDADEFMAAVTAPEATAAALREALALWRGEALAGLTGPVFEAARVRLTEARATAWERWAELSQGREPGLIAELSRLIGEFPLREGLRAQLMIALHRSGRQAEALAAFREARAYLLDEFGIEPGELLQETHRRILRGDAFPVPAGPDAAEVAGSAPSGPPSAPPFAGPPFAGPPFAGPPPAGPSFAGPSFAGPPAAGPVVAWPHGFAPHGPVPPAVPDFLARPAAGRPRVPVLEVLFAAVLPVVTLSLGSWIYFVVAAARLHNRRLLIPAAVYALMVVAAVVFMELDPSPLDSAETSAAEGAGIILFGATVLLSAVHGAVIAALSARTTGEWLVREQSRLFATLDPRRARTLGIGRPDLARRFDDGGLIDINHVPAAALPHLTKLAPKTAERIAAARPFTHPADLLHGGLLSARTYRRLEPRLIALPPAPPEATSPT</sequence>
<evidence type="ECO:0000256" key="3">
    <source>
        <dbReference type="ARBA" id="ARBA00023125"/>
    </source>
</evidence>
<keyword evidence="4" id="KW-0804">Transcription</keyword>
<comment type="caution">
    <text evidence="9">The sequence shown here is derived from an EMBL/GenBank/DDBJ whole genome shotgun (WGS) entry which is preliminary data.</text>
</comment>
<accession>A0ABQ3Y0W4</accession>
<evidence type="ECO:0000256" key="1">
    <source>
        <dbReference type="ARBA" id="ARBA00005820"/>
    </source>
</evidence>
<keyword evidence="7" id="KW-0812">Transmembrane</keyword>
<dbReference type="Gene3D" id="1.25.40.10">
    <property type="entry name" value="Tetratricopeptide repeat domain"/>
    <property type="match status" value="1"/>
</dbReference>
<feature type="compositionally biased region" description="Pro residues" evidence="6">
    <location>
        <begin position="249"/>
        <end position="274"/>
    </location>
</feature>
<name>A0ABQ3Y0W4_9ACTN</name>
<dbReference type="InterPro" id="IPR005158">
    <property type="entry name" value="BTAD"/>
</dbReference>
<dbReference type="Proteomes" id="UP000609879">
    <property type="component" value="Unassembled WGS sequence"/>
</dbReference>
<dbReference type="InterPro" id="IPR001867">
    <property type="entry name" value="OmpR/PhoB-type_DNA-bd"/>
</dbReference>
<organism evidence="9 10">
    <name type="scientific">Paractinoplanes deccanensis</name>
    <dbReference type="NCBI Taxonomy" id="113561"/>
    <lineage>
        <taxon>Bacteria</taxon>
        <taxon>Bacillati</taxon>
        <taxon>Actinomycetota</taxon>
        <taxon>Actinomycetes</taxon>
        <taxon>Micromonosporales</taxon>
        <taxon>Micromonosporaceae</taxon>
        <taxon>Paractinoplanes</taxon>
    </lineage>
</organism>
<dbReference type="InterPro" id="IPR036388">
    <property type="entry name" value="WH-like_DNA-bd_sf"/>
</dbReference>
<dbReference type="Pfam" id="PF03704">
    <property type="entry name" value="BTAD"/>
    <property type="match status" value="1"/>
</dbReference>
<dbReference type="PANTHER" id="PTHR35807:SF1">
    <property type="entry name" value="TRANSCRIPTIONAL REGULATOR REDD"/>
    <property type="match status" value="1"/>
</dbReference>
<evidence type="ECO:0000256" key="4">
    <source>
        <dbReference type="ARBA" id="ARBA00023163"/>
    </source>
</evidence>
<feature type="DNA-binding region" description="OmpR/PhoB-type" evidence="5">
    <location>
        <begin position="1"/>
        <end position="89"/>
    </location>
</feature>
<dbReference type="InterPro" id="IPR011990">
    <property type="entry name" value="TPR-like_helical_dom_sf"/>
</dbReference>
<dbReference type="SMART" id="SM00862">
    <property type="entry name" value="Trans_reg_C"/>
    <property type="match status" value="1"/>
</dbReference>
<dbReference type="CDD" id="cd00383">
    <property type="entry name" value="trans_reg_C"/>
    <property type="match status" value="1"/>
</dbReference>
<evidence type="ECO:0000256" key="7">
    <source>
        <dbReference type="SAM" id="Phobius"/>
    </source>
</evidence>
<dbReference type="SMART" id="SM01043">
    <property type="entry name" value="BTAD"/>
    <property type="match status" value="1"/>
</dbReference>
<comment type="similarity">
    <text evidence="1">Belongs to the AfsR/DnrI/RedD regulatory family.</text>
</comment>
<dbReference type="InterPro" id="IPR051677">
    <property type="entry name" value="AfsR-DnrI-RedD_regulator"/>
</dbReference>
<keyword evidence="7" id="KW-0472">Membrane</keyword>
<dbReference type="Gene3D" id="1.10.10.10">
    <property type="entry name" value="Winged helix-like DNA-binding domain superfamily/Winged helix DNA-binding domain"/>
    <property type="match status" value="1"/>
</dbReference>
<evidence type="ECO:0000256" key="2">
    <source>
        <dbReference type="ARBA" id="ARBA00023015"/>
    </source>
</evidence>
<dbReference type="SUPFAM" id="SSF46894">
    <property type="entry name" value="C-terminal effector domain of the bipartite response regulators"/>
    <property type="match status" value="1"/>
</dbReference>
<evidence type="ECO:0000256" key="6">
    <source>
        <dbReference type="SAM" id="MobiDB-lite"/>
    </source>
</evidence>
<dbReference type="Pfam" id="PF00486">
    <property type="entry name" value="Trans_reg_C"/>
    <property type="match status" value="1"/>
</dbReference>
<dbReference type="SUPFAM" id="SSF48452">
    <property type="entry name" value="TPR-like"/>
    <property type="match status" value="1"/>
</dbReference>